<comment type="caution">
    <text evidence="2">The sequence shown here is derived from an EMBL/GenBank/DDBJ whole genome shotgun (WGS) entry which is preliminary data.</text>
</comment>
<gene>
    <name evidence="2" type="ORF">G8770_14940</name>
</gene>
<dbReference type="SUPFAM" id="SSF54427">
    <property type="entry name" value="NTF2-like"/>
    <property type="match status" value="1"/>
</dbReference>
<dbReference type="InterPro" id="IPR032710">
    <property type="entry name" value="NTF2-like_dom_sf"/>
</dbReference>
<dbReference type="Pfam" id="PF13577">
    <property type="entry name" value="SnoaL_4"/>
    <property type="match status" value="1"/>
</dbReference>
<name>A0A9E5MMI8_9GAMM</name>
<reference evidence="2" key="1">
    <citation type="submission" date="2020-03" db="EMBL/GenBank/DDBJ databases">
        <authorList>
            <person name="Guo F."/>
        </authorList>
    </citation>
    <scope>NUCLEOTIDE SEQUENCE</scope>
    <source>
        <strain evidence="2">JCM 30134</strain>
    </source>
</reference>
<dbReference type="EMBL" id="JAAONZ010000012">
    <property type="protein sequence ID" value="NHO66845.1"/>
    <property type="molecule type" value="Genomic_DNA"/>
</dbReference>
<dbReference type="Gene3D" id="3.10.450.50">
    <property type="match status" value="1"/>
</dbReference>
<protein>
    <submittedName>
        <fullName evidence="2">Nuclear transport factor 2 family protein</fullName>
    </submittedName>
</protein>
<feature type="domain" description="SnoaL-like" evidence="1">
    <location>
        <begin position="8"/>
        <end position="129"/>
    </location>
</feature>
<proteinExistence type="predicted"/>
<evidence type="ECO:0000259" key="1">
    <source>
        <dbReference type="Pfam" id="PF13577"/>
    </source>
</evidence>
<evidence type="ECO:0000313" key="3">
    <source>
        <dbReference type="Proteomes" id="UP000787472"/>
    </source>
</evidence>
<dbReference type="CDD" id="cd00531">
    <property type="entry name" value="NTF2_like"/>
    <property type="match status" value="1"/>
</dbReference>
<dbReference type="InterPro" id="IPR037401">
    <property type="entry name" value="SnoaL-like"/>
</dbReference>
<dbReference type="Proteomes" id="UP000787472">
    <property type="component" value="Unassembled WGS sequence"/>
</dbReference>
<keyword evidence="3" id="KW-1185">Reference proteome</keyword>
<accession>A0A9E5MMI8</accession>
<dbReference type="AlphaFoldDB" id="A0A9E5MMI8"/>
<evidence type="ECO:0000313" key="2">
    <source>
        <dbReference type="EMBL" id="NHO66845.1"/>
    </source>
</evidence>
<sequence length="169" mass="19006">MINTLESLIAKQSLHELNSAYARAVDRLDYELMLSIWAPAAEVDVGVFKGTATEYSQLITQPNPALKKSSHLIGNEWFQLCEEGAVGESYVYAASLMVVETELAAMLVGGRYLDHYTQVSGDWKIYRRTFVLDWQREQSVNTDKDAAFETMFEHKGTTGPADLVFSLWS</sequence>
<organism evidence="2 3">
    <name type="scientific">Pseudomaricurvus hydrocarbonicus</name>
    <dbReference type="NCBI Taxonomy" id="1470433"/>
    <lineage>
        <taxon>Bacteria</taxon>
        <taxon>Pseudomonadati</taxon>
        <taxon>Pseudomonadota</taxon>
        <taxon>Gammaproteobacteria</taxon>
        <taxon>Cellvibrionales</taxon>
        <taxon>Cellvibrionaceae</taxon>
        <taxon>Pseudomaricurvus</taxon>
    </lineage>
</organism>
<dbReference type="RefSeq" id="WP_167188426.1">
    <property type="nucleotide sequence ID" value="NZ_JAAONZ010000012.1"/>
</dbReference>